<dbReference type="STRING" id="568069.A0A1J1IQU8"/>
<evidence type="ECO:0000256" key="3">
    <source>
        <dbReference type="ARBA" id="ARBA00022927"/>
    </source>
</evidence>
<dbReference type="Pfam" id="PF00514">
    <property type="entry name" value="Arm"/>
    <property type="match status" value="2"/>
</dbReference>
<name>A0A1J1IQU8_9DIPT</name>
<organism evidence="5 6">
    <name type="scientific">Clunio marinus</name>
    <dbReference type="NCBI Taxonomy" id="568069"/>
    <lineage>
        <taxon>Eukaryota</taxon>
        <taxon>Metazoa</taxon>
        <taxon>Ecdysozoa</taxon>
        <taxon>Arthropoda</taxon>
        <taxon>Hexapoda</taxon>
        <taxon>Insecta</taxon>
        <taxon>Pterygota</taxon>
        <taxon>Neoptera</taxon>
        <taxon>Endopterygota</taxon>
        <taxon>Diptera</taxon>
        <taxon>Nematocera</taxon>
        <taxon>Chironomoidea</taxon>
        <taxon>Chironomidae</taxon>
        <taxon>Clunio</taxon>
    </lineage>
</organism>
<keyword evidence="3" id="KW-0653">Protein transport</keyword>
<dbReference type="SUPFAM" id="SSF48371">
    <property type="entry name" value="ARM repeat"/>
    <property type="match status" value="1"/>
</dbReference>
<keyword evidence="6" id="KW-1185">Reference proteome</keyword>
<comment type="similarity">
    <text evidence="1">Belongs to the importin alpha family.</text>
</comment>
<gene>
    <name evidence="5" type="ORF">CLUMA_CG015463</name>
</gene>
<accession>A0A1J1IQU8</accession>
<protein>
    <submittedName>
        <fullName evidence="5">CLUMA_CG015463, isoform A</fullName>
    </submittedName>
</protein>
<evidence type="ECO:0000256" key="4">
    <source>
        <dbReference type="PROSITE-ProRule" id="PRU00259"/>
    </source>
</evidence>
<evidence type="ECO:0000313" key="5">
    <source>
        <dbReference type="EMBL" id="CRL01924.1"/>
    </source>
</evidence>
<dbReference type="Proteomes" id="UP000183832">
    <property type="component" value="Unassembled WGS sequence"/>
</dbReference>
<dbReference type="OrthoDB" id="7537227at2759"/>
<dbReference type="InterPro" id="IPR011989">
    <property type="entry name" value="ARM-like"/>
</dbReference>
<reference evidence="5 6" key="1">
    <citation type="submission" date="2015-04" db="EMBL/GenBank/DDBJ databases">
        <authorList>
            <person name="Syromyatnikov M.Y."/>
            <person name="Popov V.N."/>
        </authorList>
    </citation>
    <scope>NUCLEOTIDE SEQUENCE [LARGE SCALE GENOMIC DNA]</scope>
</reference>
<dbReference type="InterPro" id="IPR000225">
    <property type="entry name" value="Armadillo"/>
</dbReference>
<feature type="repeat" description="ARM" evidence="4">
    <location>
        <begin position="87"/>
        <end position="120"/>
    </location>
</feature>
<evidence type="ECO:0000256" key="2">
    <source>
        <dbReference type="ARBA" id="ARBA00022448"/>
    </source>
</evidence>
<dbReference type="PANTHER" id="PTHR23316">
    <property type="entry name" value="IMPORTIN ALPHA"/>
    <property type="match status" value="1"/>
</dbReference>
<evidence type="ECO:0000256" key="1">
    <source>
        <dbReference type="ARBA" id="ARBA00010394"/>
    </source>
</evidence>
<dbReference type="SMART" id="SM00185">
    <property type="entry name" value="ARM"/>
    <property type="match status" value="4"/>
</dbReference>
<dbReference type="GO" id="GO:0015031">
    <property type="term" value="P:protein transport"/>
    <property type="evidence" value="ECO:0007669"/>
    <property type="project" value="UniProtKB-KW"/>
</dbReference>
<dbReference type="PROSITE" id="PS50176">
    <property type="entry name" value="ARM_REPEAT"/>
    <property type="match status" value="1"/>
</dbReference>
<dbReference type="AlphaFoldDB" id="A0A1J1IQU8"/>
<sequence>MNPNWSQLRQNLQSTSEEVQAETILNLRKIVNVTHPPIINLVESEMIPLIVELLDSSNVQIQSDATWILINVSFESSTYSISIFNAGGIPKLLQLLKSTNIQVANNSAWVLANLCGDNQDFRDRIIEARAIPIVAECLQSPNINLRFLQSLVWFALNTVRSSHDNLDSVSLLIHPILNQFTKTDDRKVLVDACWFFEFIMTRNRFIPSEIISDLLNHLNVFMNNNSNFYVLQASLRVISSVSMRRHYRYSEQIINSNILPTLIRFITDENDVVSRLACLCCRQFSSWRFYGGSGNIQSHLFNHDLIPKLTSLFESDDRLWRSKREGIWLLKNIINIDYNHRLEITSNETLFNAVLNTLNSQNVELVKEVLKFFQHLNYVTLSNEVEFLEILRSCDFQKHLEDILDHVSDEIHSLAYELLRQVFPEAVPNSLCNYFASPEE</sequence>
<dbReference type="Gene3D" id="1.25.10.10">
    <property type="entry name" value="Leucine-rich Repeat Variant"/>
    <property type="match status" value="1"/>
</dbReference>
<dbReference type="InterPro" id="IPR016024">
    <property type="entry name" value="ARM-type_fold"/>
</dbReference>
<proteinExistence type="inferred from homology"/>
<evidence type="ECO:0000313" key="6">
    <source>
        <dbReference type="Proteomes" id="UP000183832"/>
    </source>
</evidence>
<dbReference type="EMBL" id="CVRI01000057">
    <property type="protein sequence ID" value="CRL01924.1"/>
    <property type="molecule type" value="Genomic_DNA"/>
</dbReference>
<keyword evidence="2" id="KW-0813">Transport</keyword>